<keyword evidence="3" id="KW-1185">Reference proteome</keyword>
<protein>
    <submittedName>
        <fullName evidence="2">Uncharacterized protein</fullName>
    </submittedName>
</protein>
<evidence type="ECO:0000313" key="2">
    <source>
        <dbReference type="EMBL" id="CAG9793816.1"/>
    </source>
</evidence>
<dbReference type="OrthoDB" id="2155538at2759"/>
<reference evidence="2" key="1">
    <citation type="submission" date="2021-12" db="EMBL/GenBank/DDBJ databases">
        <authorList>
            <person name="King R."/>
        </authorList>
    </citation>
    <scope>NUCLEOTIDE SEQUENCE</scope>
</reference>
<reference evidence="2" key="2">
    <citation type="submission" date="2022-10" db="EMBL/GenBank/DDBJ databases">
        <authorList>
            <consortium name="ENA_rothamsted_submissions"/>
            <consortium name="culmorum"/>
            <person name="King R."/>
        </authorList>
    </citation>
    <scope>NUCLEOTIDE SEQUENCE</scope>
</reference>
<evidence type="ECO:0000256" key="1">
    <source>
        <dbReference type="SAM" id="MobiDB-lite"/>
    </source>
</evidence>
<name>A0A9N9RBZ5_9NEOP</name>
<organism evidence="2 3">
    <name type="scientific">Diatraea saccharalis</name>
    <name type="common">sugarcane borer</name>
    <dbReference type="NCBI Taxonomy" id="40085"/>
    <lineage>
        <taxon>Eukaryota</taxon>
        <taxon>Metazoa</taxon>
        <taxon>Ecdysozoa</taxon>
        <taxon>Arthropoda</taxon>
        <taxon>Hexapoda</taxon>
        <taxon>Insecta</taxon>
        <taxon>Pterygota</taxon>
        <taxon>Neoptera</taxon>
        <taxon>Endopterygota</taxon>
        <taxon>Lepidoptera</taxon>
        <taxon>Glossata</taxon>
        <taxon>Ditrysia</taxon>
        <taxon>Pyraloidea</taxon>
        <taxon>Crambidae</taxon>
        <taxon>Crambinae</taxon>
        <taxon>Diatraea</taxon>
    </lineage>
</organism>
<evidence type="ECO:0000313" key="3">
    <source>
        <dbReference type="Proteomes" id="UP001153714"/>
    </source>
</evidence>
<dbReference type="Proteomes" id="UP001153714">
    <property type="component" value="Chromosome 6"/>
</dbReference>
<gene>
    <name evidence="2" type="ORF">DIATSA_LOCUS11229</name>
</gene>
<dbReference type="AlphaFoldDB" id="A0A9N9RBZ5"/>
<accession>A0A9N9RBZ5</accession>
<proteinExistence type="predicted"/>
<feature type="compositionally biased region" description="Basic and acidic residues" evidence="1">
    <location>
        <begin position="1"/>
        <end position="16"/>
    </location>
</feature>
<dbReference type="EMBL" id="OU893337">
    <property type="protein sequence ID" value="CAG9793816.1"/>
    <property type="molecule type" value="Genomic_DNA"/>
</dbReference>
<sequence>MAGKTTERRGKNKDPKAGGSEIAEPLGAFTLPDSLPCSEVEFPILIRKKKIVDWKAILEEANQHIQEIEEFNESKKEPVPKSPFLKTECDYIENEVFVHLIPALEEALNKAKTWEALQRQKCFFNGIDHIVQVSLKNLFFPRLLPRKLQPMLRTYL</sequence>
<feature type="region of interest" description="Disordered" evidence="1">
    <location>
        <begin position="1"/>
        <end position="30"/>
    </location>
</feature>